<name>A0ABT0BZT3_9BACT</name>
<feature type="transmembrane region" description="Helical" evidence="1">
    <location>
        <begin position="52"/>
        <end position="72"/>
    </location>
</feature>
<keyword evidence="5" id="KW-1185">Reference proteome</keyword>
<dbReference type="InterPro" id="IPR012373">
    <property type="entry name" value="Ferrdict_sens_TM"/>
</dbReference>
<gene>
    <name evidence="4" type="ORF">MUN53_05580</name>
</gene>
<organism evidence="4 5">
    <name type="scientific">Parabacteroides faecalis</name>
    <dbReference type="NCBI Taxonomy" id="2924040"/>
    <lineage>
        <taxon>Bacteria</taxon>
        <taxon>Pseudomonadati</taxon>
        <taxon>Bacteroidota</taxon>
        <taxon>Bacteroidia</taxon>
        <taxon>Bacteroidales</taxon>
        <taxon>Tannerellaceae</taxon>
        <taxon>Parabacteroides</taxon>
    </lineage>
</organism>
<dbReference type="PIRSF" id="PIRSF018266">
    <property type="entry name" value="FecR"/>
    <property type="match status" value="1"/>
</dbReference>
<sequence length="311" mass="35151">MNDEEKNMYSDEDLRLLQVLGEAAGEQPSAEETEKAWQQFRQQHRQRQNNRYIWASVAAAVVCLLALGLPFIGERTNERPIELYAALDVPSKTTTVEAGDSIVLATPPEQTAEVRLSDGTRIVLGANSRLTYPRSFALDAPREVRLSGEARFEVTHDADHPFWVISGEMRTEVLGTVFDVNAYPGNRARVILYEGHVRIGHQQEQLDIHPGQQAVLQDNRHLNITSVNLKQAGSWIEGLFDYDNMPLGEVMKHIGTWYNVSITAQSESFLERRIHFRFPRTASLNEVVTALNDLGVARITFHHQTLQVEKP</sequence>
<keyword evidence="1" id="KW-0812">Transmembrane</keyword>
<feature type="domain" description="Protein FecR C-terminal" evidence="3">
    <location>
        <begin position="240"/>
        <end position="295"/>
    </location>
</feature>
<dbReference type="Gene3D" id="2.60.120.1440">
    <property type="match status" value="1"/>
</dbReference>
<accession>A0ABT0BZT3</accession>
<evidence type="ECO:0000313" key="5">
    <source>
        <dbReference type="Proteomes" id="UP001165444"/>
    </source>
</evidence>
<keyword evidence="1" id="KW-1133">Transmembrane helix</keyword>
<proteinExistence type="predicted"/>
<dbReference type="InterPro" id="IPR006860">
    <property type="entry name" value="FecR"/>
</dbReference>
<evidence type="ECO:0000259" key="2">
    <source>
        <dbReference type="Pfam" id="PF04773"/>
    </source>
</evidence>
<dbReference type="PANTHER" id="PTHR30273:SF2">
    <property type="entry name" value="PROTEIN FECR"/>
    <property type="match status" value="1"/>
</dbReference>
<evidence type="ECO:0000259" key="3">
    <source>
        <dbReference type="Pfam" id="PF16344"/>
    </source>
</evidence>
<dbReference type="Pfam" id="PF04773">
    <property type="entry name" value="FecR"/>
    <property type="match status" value="1"/>
</dbReference>
<feature type="domain" description="FecR protein" evidence="2">
    <location>
        <begin position="104"/>
        <end position="198"/>
    </location>
</feature>
<evidence type="ECO:0000313" key="4">
    <source>
        <dbReference type="EMBL" id="MCJ2380088.1"/>
    </source>
</evidence>
<dbReference type="InterPro" id="IPR032508">
    <property type="entry name" value="FecR_C"/>
</dbReference>
<dbReference type="EMBL" id="JAKZMM010000010">
    <property type="protein sequence ID" value="MCJ2380088.1"/>
    <property type="molecule type" value="Genomic_DNA"/>
</dbReference>
<keyword evidence="1" id="KW-0472">Membrane</keyword>
<comment type="caution">
    <text evidence="4">The sequence shown here is derived from an EMBL/GenBank/DDBJ whole genome shotgun (WGS) entry which is preliminary data.</text>
</comment>
<reference evidence="4 5" key="1">
    <citation type="submission" date="2022-03" db="EMBL/GenBank/DDBJ databases">
        <title>Parabacteroides sp. nov. isolated from swine feces.</title>
        <authorList>
            <person name="Bak J.E."/>
        </authorList>
    </citation>
    <scope>NUCLEOTIDE SEQUENCE [LARGE SCALE GENOMIC DNA]</scope>
    <source>
        <strain evidence="4 5">AGMB00274</strain>
    </source>
</reference>
<dbReference type="RefSeq" id="WP_243323794.1">
    <property type="nucleotide sequence ID" value="NZ_JAKZMM010000010.1"/>
</dbReference>
<protein>
    <submittedName>
        <fullName evidence="4">FecR domain-containing protein</fullName>
    </submittedName>
</protein>
<evidence type="ECO:0000256" key="1">
    <source>
        <dbReference type="SAM" id="Phobius"/>
    </source>
</evidence>
<dbReference type="Proteomes" id="UP001165444">
    <property type="component" value="Unassembled WGS sequence"/>
</dbReference>
<dbReference type="Pfam" id="PF16344">
    <property type="entry name" value="FecR_C"/>
    <property type="match status" value="1"/>
</dbReference>
<dbReference type="PANTHER" id="PTHR30273">
    <property type="entry name" value="PERIPLASMIC SIGNAL SENSOR AND SIGMA FACTOR ACTIVATOR FECR-RELATED"/>
    <property type="match status" value="1"/>
</dbReference>
<dbReference type="Gene3D" id="3.55.50.30">
    <property type="match status" value="1"/>
</dbReference>